<keyword evidence="3" id="KW-0597">Phosphoprotein</keyword>
<accession>E0UTV8</accession>
<organism evidence="14 15">
    <name type="scientific">Sulfurimonas autotrophica (strain ATCC BAA-671 / DSM 16294 / JCM 11897 / OK10)</name>
    <dbReference type="NCBI Taxonomy" id="563040"/>
    <lineage>
        <taxon>Bacteria</taxon>
        <taxon>Pseudomonadati</taxon>
        <taxon>Campylobacterota</taxon>
        <taxon>Epsilonproteobacteria</taxon>
        <taxon>Campylobacterales</taxon>
        <taxon>Sulfurimonadaceae</taxon>
        <taxon>Sulfurimonas</taxon>
    </lineage>
</organism>
<evidence type="ECO:0000256" key="2">
    <source>
        <dbReference type="ARBA" id="ARBA00008804"/>
    </source>
</evidence>
<name>E0UTV8_SULAO</name>
<dbReference type="STRING" id="563040.Saut_1355"/>
<dbReference type="Gene3D" id="1.20.1110.10">
    <property type="entry name" value="Calcium-transporting ATPase, transmembrane domain"/>
    <property type="match status" value="2"/>
</dbReference>
<dbReference type="EMBL" id="CP002205">
    <property type="protein sequence ID" value="ADN09402.1"/>
    <property type="molecule type" value="Genomic_DNA"/>
</dbReference>
<dbReference type="FunFam" id="3.40.50.1000:FF:000001">
    <property type="entry name" value="Phospholipid-transporting ATPase IC"/>
    <property type="match status" value="1"/>
</dbReference>
<keyword evidence="9" id="KW-1278">Translocase</keyword>
<dbReference type="InterPro" id="IPR008250">
    <property type="entry name" value="ATPase_P-typ_transduc_dom_A_sf"/>
</dbReference>
<dbReference type="Gene3D" id="2.70.150.10">
    <property type="entry name" value="Calcium-transporting ATPase, cytoplasmic transduction domain A"/>
    <property type="match status" value="1"/>
</dbReference>
<dbReference type="NCBIfam" id="TIGR01494">
    <property type="entry name" value="ATPase_P-type"/>
    <property type="match status" value="2"/>
</dbReference>
<evidence type="ECO:0000256" key="5">
    <source>
        <dbReference type="ARBA" id="ARBA00022723"/>
    </source>
</evidence>
<comment type="subcellular location">
    <subcellularLocation>
        <location evidence="1">Membrane</location>
        <topology evidence="1">Multi-pass membrane protein</topology>
    </subcellularLocation>
</comment>
<evidence type="ECO:0000256" key="11">
    <source>
        <dbReference type="ARBA" id="ARBA00023136"/>
    </source>
</evidence>
<feature type="domain" description="Cation-transporting P-type ATPase N-terminal" evidence="13">
    <location>
        <begin position="2"/>
        <end position="63"/>
    </location>
</feature>
<dbReference type="SUPFAM" id="SSF81653">
    <property type="entry name" value="Calcium ATPase, transduction domain A"/>
    <property type="match status" value="1"/>
</dbReference>
<feature type="transmembrane region" description="Helical" evidence="12">
    <location>
        <begin position="787"/>
        <end position="809"/>
    </location>
</feature>
<dbReference type="FunFam" id="3.40.50.1000:FF:000211">
    <property type="entry name" value="Plasma membrane ATPase"/>
    <property type="match status" value="1"/>
</dbReference>
<dbReference type="InterPro" id="IPR023298">
    <property type="entry name" value="ATPase_P-typ_TM_dom_sf"/>
</dbReference>
<dbReference type="GO" id="GO:0005524">
    <property type="term" value="F:ATP binding"/>
    <property type="evidence" value="ECO:0007669"/>
    <property type="project" value="UniProtKB-KW"/>
</dbReference>
<dbReference type="GO" id="GO:0120029">
    <property type="term" value="P:proton export across plasma membrane"/>
    <property type="evidence" value="ECO:0007669"/>
    <property type="project" value="InterPro"/>
</dbReference>
<dbReference type="InterPro" id="IPR001757">
    <property type="entry name" value="P_typ_ATPase"/>
</dbReference>
<dbReference type="GO" id="GO:0008553">
    <property type="term" value="F:P-type proton-exporting transporter activity"/>
    <property type="evidence" value="ECO:0007669"/>
    <property type="project" value="InterPro"/>
</dbReference>
<dbReference type="GO" id="GO:0016020">
    <property type="term" value="C:membrane"/>
    <property type="evidence" value="ECO:0007669"/>
    <property type="project" value="UniProtKB-SubCell"/>
</dbReference>
<evidence type="ECO:0000313" key="14">
    <source>
        <dbReference type="EMBL" id="ADN09402.1"/>
    </source>
</evidence>
<evidence type="ECO:0000256" key="9">
    <source>
        <dbReference type="ARBA" id="ARBA00022967"/>
    </source>
</evidence>
<dbReference type="Pfam" id="PF00122">
    <property type="entry name" value="E1-E2_ATPase"/>
    <property type="match status" value="1"/>
</dbReference>
<dbReference type="Proteomes" id="UP000007803">
    <property type="component" value="Chromosome"/>
</dbReference>
<evidence type="ECO:0000256" key="3">
    <source>
        <dbReference type="ARBA" id="ARBA00022553"/>
    </source>
</evidence>
<gene>
    <name evidence="14" type="ordered locus">Saut_1355</name>
</gene>
<evidence type="ECO:0000256" key="7">
    <source>
        <dbReference type="ARBA" id="ARBA00022840"/>
    </source>
</evidence>
<dbReference type="FunFam" id="2.70.150.10:FF:000042">
    <property type="entry name" value="Plasma membrane ATPase"/>
    <property type="match status" value="1"/>
</dbReference>
<dbReference type="InterPro" id="IPR023214">
    <property type="entry name" value="HAD_sf"/>
</dbReference>
<dbReference type="InterPro" id="IPR044492">
    <property type="entry name" value="P_typ_ATPase_HD_dom"/>
</dbReference>
<keyword evidence="11 12" id="KW-0472">Membrane</keyword>
<dbReference type="SUPFAM" id="SSF56784">
    <property type="entry name" value="HAD-like"/>
    <property type="match status" value="1"/>
</dbReference>
<dbReference type="SFLD" id="SFLDG00002">
    <property type="entry name" value="C1.7:_P-type_atpase_like"/>
    <property type="match status" value="1"/>
</dbReference>
<dbReference type="InterPro" id="IPR004014">
    <property type="entry name" value="ATPase_P-typ_cation-transptr_N"/>
</dbReference>
<feature type="transmembrane region" description="Helical" evidence="12">
    <location>
        <begin position="686"/>
        <end position="707"/>
    </location>
</feature>
<dbReference type="SUPFAM" id="SSF81665">
    <property type="entry name" value="Calcium ATPase, transmembrane domain M"/>
    <property type="match status" value="1"/>
</dbReference>
<dbReference type="Gene3D" id="3.40.1110.10">
    <property type="entry name" value="Calcium-transporting ATPase, cytoplasmic domain N"/>
    <property type="match status" value="1"/>
</dbReference>
<dbReference type="OrthoDB" id="2490525at2"/>
<evidence type="ECO:0000313" key="15">
    <source>
        <dbReference type="Proteomes" id="UP000007803"/>
    </source>
</evidence>
<feature type="transmembrane region" description="Helical" evidence="12">
    <location>
        <begin position="660"/>
        <end position="680"/>
    </location>
</feature>
<dbReference type="PANTHER" id="PTHR42861">
    <property type="entry name" value="CALCIUM-TRANSPORTING ATPASE"/>
    <property type="match status" value="1"/>
</dbReference>
<feature type="transmembrane region" description="Helical" evidence="12">
    <location>
        <begin position="756"/>
        <end position="775"/>
    </location>
</feature>
<dbReference type="Gene3D" id="3.40.50.1000">
    <property type="entry name" value="HAD superfamily/HAD-like"/>
    <property type="match status" value="2"/>
</dbReference>
<dbReference type="eggNOG" id="COG0474">
    <property type="taxonomic scope" value="Bacteria"/>
</dbReference>
<protein>
    <submittedName>
        <fullName evidence="14">Plasma-membrane proton-efflux P-type ATPase</fullName>
    </submittedName>
</protein>
<keyword evidence="10 12" id="KW-1133">Transmembrane helix</keyword>
<dbReference type="KEGG" id="sua:Saut_1355"/>
<keyword evidence="6" id="KW-0547">Nucleotide-binding</keyword>
<evidence type="ECO:0000256" key="10">
    <source>
        <dbReference type="ARBA" id="ARBA00022989"/>
    </source>
</evidence>
<sequence length="856" mass="96113">METGDKSLTGLTQEEVQERLKKYGYNELNEKEENWVHRLFRRFWGPIPWMIEAAAVLSALAHRWEDFTIIIILLFVNAIVDFYQEAKALNAISVLKKKLARKAVVLRDGKWQEIDAKEIVPDDIIKIKIGDIVPADVKLLSGGYFLLVDQSALTGESLPVHKKVGDDLYANAIIKQGEMLATVTATAKNTYFGKTVGLVAKAQNEEVSHFQKMVIKVGNFLILLTIAMIAIIIYHGIKTNQPTIELLVFALVLTISAIPVAMPAVLTVTMAIGAQVLAAKQAIVSRLAAIEEVAGMDVLCSDKTGTLTQNRMSLAEPYLANGYTAQELMIYAALASKEENQDPIEKPIFDYIHQNKLEDKLPLQKLKKFLPFDPVHKRTEGIYEGEDCELIYTKGAPQVIIEQSDDKEFDKEQAYKQVEEFASKGFRTLGVAFRKCEEDIYHFVGLIPLFDPPREDSVEAIAEAKAKGIAVKMVTGDNIAVAKYIASLLNIGEKIQDIHTLKGESIEEYIYLSKILSKAITESIHPSASKNEIDESVKKIVQKVQKELYNMPLPKGSVKKHESEIIALIEDADGFAQVFPQDKYFIVDELQKADHIVGMTGDGVNDAPALKKADCGIAVSGATDAARAAADIVLMAPGLTVIVDAIKQARQIFERMKSYTIFRIAETIRVIIFMTLAIVIYDFYPITALMIIILALLNDIPIMTIAYDNTKLRETPVRWDMKEVFVLASWLGIAGVLSSFTLFWILISLMHLPLDFVQSVFFAKLVIAGHGTIYNTRIDDWFFKRPWPSWTLFNATFFSRVAGTIIAVYGFGLMEPIGWEWGLWMWAYALTWFVFNDAVKMGVLRYYRKKYNEDII</sequence>
<dbReference type="InterPro" id="IPR018303">
    <property type="entry name" value="ATPase_P-typ_P_site"/>
</dbReference>
<keyword evidence="8" id="KW-0460">Magnesium</keyword>
<dbReference type="Pfam" id="PF00702">
    <property type="entry name" value="Hydrolase"/>
    <property type="match status" value="1"/>
</dbReference>
<keyword evidence="15" id="KW-1185">Reference proteome</keyword>
<dbReference type="HOGENOM" id="CLU_002360_6_4_7"/>
<dbReference type="CDD" id="cd02076">
    <property type="entry name" value="P-type_ATPase_H"/>
    <property type="match status" value="1"/>
</dbReference>
<keyword evidence="5" id="KW-0479">Metal-binding</keyword>
<evidence type="ECO:0000256" key="1">
    <source>
        <dbReference type="ARBA" id="ARBA00004141"/>
    </source>
</evidence>
<keyword evidence="7" id="KW-0067">ATP-binding</keyword>
<dbReference type="InterPro" id="IPR006534">
    <property type="entry name" value="P-type_ATPase_IIIA"/>
</dbReference>
<dbReference type="GO" id="GO:0046872">
    <property type="term" value="F:metal ion binding"/>
    <property type="evidence" value="ECO:0007669"/>
    <property type="project" value="UniProtKB-KW"/>
</dbReference>
<dbReference type="InterPro" id="IPR036412">
    <property type="entry name" value="HAD-like_sf"/>
</dbReference>
<feature type="transmembrane region" description="Helical" evidence="12">
    <location>
        <begin position="821"/>
        <end position="839"/>
    </location>
</feature>
<dbReference type="SFLD" id="SFLDF00027">
    <property type="entry name" value="p-type_atpase"/>
    <property type="match status" value="1"/>
</dbReference>
<feature type="transmembrane region" description="Helical" evidence="12">
    <location>
        <begin position="249"/>
        <end position="277"/>
    </location>
</feature>
<dbReference type="FunFam" id="3.40.1110.10:FF:000005">
    <property type="entry name" value="Plasma membrane ATPase"/>
    <property type="match status" value="1"/>
</dbReference>
<dbReference type="InterPro" id="IPR059000">
    <property type="entry name" value="ATPase_P-type_domA"/>
</dbReference>
<keyword evidence="4 12" id="KW-0812">Transmembrane</keyword>
<comment type="similarity">
    <text evidence="2">Belongs to the cation transport ATPase (P-type) (TC 3.A.3) family. Type IIIA subfamily.</text>
</comment>
<dbReference type="AlphaFoldDB" id="E0UTV8"/>
<dbReference type="PROSITE" id="PS00154">
    <property type="entry name" value="ATPASE_E1_E2"/>
    <property type="match status" value="1"/>
</dbReference>
<evidence type="ECO:0000256" key="12">
    <source>
        <dbReference type="SAM" id="Phobius"/>
    </source>
</evidence>
<dbReference type="SMART" id="SM00831">
    <property type="entry name" value="Cation_ATPase_N"/>
    <property type="match status" value="1"/>
</dbReference>
<evidence type="ECO:0000256" key="6">
    <source>
        <dbReference type="ARBA" id="ARBA00022741"/>
    </source>
</evidence>
<dbReference type="GO" id="GO:0016887">
    <property type="term" value="F:ATP hydrolysis activity"/>
    <property type="evidence" value="ECO:0007669"/>
    <property type="project" value="InterPro"/>
</dbReference>
<proteinExistence type="inferred from homology"/>
<feature type="transmembrane region" description="Helical" evidence="12">
    <location>
        <begin position="727"/>
        <end position="750"/>
    </location>
</feature>
<dbReference type="InterPro" id="IPR023299">
    <property type="entry name" value="ATPase_P-typ_cyto_dom_N"/>
</dbReference>
<dbReference type="PRINTS" id="PR00119">
    <property type="entry name" value="CATATPASE"/>
</dbReference>
<dbReference type="Pfam" id="PF00690">
    <property type="entry name" value="Cation_ATPase_N"/>
    <property type="match status" value="1"/>
</dbReference>
<evidence type="ECO:0000259" key="13">
    <source>
        <dbReference type="SMART" id="SM00831"/>
    </source>
</evidence>
<dbReference type="RefSeq" id="WP_013327155.1">
    <property type="nucleotide sequence ID" value="NC_014506.1"/>
</dbReference>
<reference evidence="15" key="1">
    <citation type="journal article" date="2010" name="Stand. Genomic Sci.">
        <title>Complete genome sequence of Sulfurimonas autotrophica type strain (OK10).</title>
        <authorList>
            <person name="Sikorski J."/>
            <person name="Munk C."/>
            <person name="Lapidus A."/>
            <person name="Djao O."/>
            <person name="Lucas S."/>
            <person name="Glavina Del Rio T."/>
            <person name="Nolan M."/>
            <person name="Tice H."/>
            <person name="Han C."/>
            <person name="Cheng J."/>
            <person name="Tapia R."/>
            <person name="Goodwin L."/>
            <person name="Pitluck S."/>
            <person name="Liolios K."/>
            <person name="Ivanova N."/>
            <person name="Mavromatis K."/>
            <person name="Mikhailova N."/>
            <person name="Pati A."/>
            <person name="Sims D."/>
            <person name="Meincke L."/>
            <person name="Brettin T."/>
            <person name="Detter J."/>
            <person name="Chen A."/>
            <person name="Palaniappan K."/>
            <person name="Land M."/>
            <person name="Hauser L."/>
            <person name="Chang Y."/>
            <person name="Jeffries C."/>
            <person name="Rohde M."/>
            <person name="Lang E."/>
            <person name="Spring S."/>
            <person name="Goker M."/>
            <person name="Woyke T."/>
            <person name="Bristow J."/>
            <person name="Eisen J."/>
            <person name="Markowitz V."/>
            <person name="Hugenholtz P."/>
            <person name="Kyrpides N."/>
            <person name="Klenk H."/>
        </authorList>
    </citation>
    <scope>NUCLEOTIDE SEQUENCE [LARGE SCALE GENOMIC DNA]</scope>
    <source>
        <strain evidence="15">ATCC BAA-671 / DSM 16294 / JCM 11897 / OK10</strain>
    </source>
</reference>
<dbReference type="PRINTS" id="PR00120">
    <property type="entry name" value="HATPASE"/>
</dbReference>
<evidence type="ECO:0000256" key="8">
    <source>
        <dbReference type="ARBA" id="ARBA00022842"/>
    </source>
</evidence>
<dbReference type="SFLD" id="SFLDS00003">
    <property type="entry name" value="Haloacid_Dehalogenase"/>
    <property type="match status" value="1"/>
</dbReference>
<evidence type="ECO:0000256" key="4">
    <source>
        <dbReference type="ARBA" id="ARBA00022692"/>
    </source>
</evidence>
<feature type="transmembrane region" description="Helical" evidence="12">
    <location>
        <begin position="217"/>
        <end position="237"/>
    </location>
</feature>